<feature type="transmembrane region" description="Helical" evidence="1">
    <location>
        <begin position="164"/>
        <end position="184"/>
    </location>
</feature>
<reference evidence="2" key="1">
    <citation type="journal article" date="2015" name="Proc. Natl. Acad. Sci. U.S.A.">
        <title>Networks of energetic and metabolic interactions define dynamics in microbial communities.</title>
        <authorList>
            <person name="Embree M."/>
            <person name="Liu J.K."/>
            <person name="Al-Bassam M.M."/>
            <person name="Zengler K."/>
        </authorList>
    </citation>
    <scope>NUCLEOTIDE SEQUENCE</scope>
</reference>
<organism evidence="2">
    <name type="scientific">hydrocarbon metagenome</name>
    <dbReference type="NCBI Taxonomy" id="938273"/>
    <lineage>
        <taxon>unclassified sequences</taxon>
        <taxon>metagenomes</taxon>
        <taxon>ecological metagenomes</taxon>
    </lineage>
</organism>
<dbReference type="PANTHER" id="PTHR35337">
    <property type="entry name" value="SLR1478 PROTEIN"/>
    <property type="match status" value="1"/>
</dbReference>
<comment type="caution">
    <text evidence="2">The sequence shown here is derived from an EMBL/GenBank/DDBJ whole genome shotgun (WGS) entry which is preliminary data.</text>
</comment>
<dbReference type="AlphaFoldDB" id="A0A0W8FIK2"/>
<dbReference type="EMBL" id="LNQE01001150">
    <property type="protein sequence ID" value="KUG20712.1"/>
    <property type="molecule type" value="Genomic_DNA"/>
</dbReference>
<sequence>MYRKELLRPLAVAVIVFAVALGIGIGAVRLEPALGEELLDLFRDQVAGIVTDANPLSLAVNIFLNNLGACILLFLGGASFGILTGIILGANGILIGAVLELVRQQQGLFFVAAAILPHGIFEIPGFLIAGALGLHLGRALLLELQGLEDAADTARRLGRYFVRLVVPLLLVAAGTEAFITPALLNLLI</sequence>
<dbReference type="PANTHER" id="PTHR35337:SF1">
    <property type="entry name" value="SLR1478 PROTEIN"/>
    <property type="match status" value="1"/>
</dbReference>
<gene>
    <name evidence="2" type="ORF">ASZ90_009543</name>
</gene>
<protein>
    <recommendedName>
        <fullName evidence="3">Integral membrane protein</fullName>
    </recommendedName>
</protein>
<evidence type="ECO:0000313" key="2">
    <source>
        <dbReference type="EMBL" id="KUG20712.1"/>
    </source>
</evidence>
<accession>A0A0W8FIK2</accession>
<keyword evidence="1" id="KW-0472">Membrane</keyword>
<dbReference type="Pfam" id="PF01944">
    <property type="entry name" value="SpoIIM"/>
    <property type="match status" value="1"/>
</dbReference>
<proteinExistence type="predicted"/>
<keyword evidence="1" id="KW-1133">Transmembrane helix</keyword>
<keyword evidence="1" id="KW-0812">Transmembrane</keyword>
<evidence type="ECO:0008006" key="3">
    <source>
        <dbReference type="Google" id="ProtNLM"/>
    </source>
</evidence>
<feature type="transmembrane region" description="Helical" evidence="1">
    <location>
        <begin position="108"/>
        <end position="134"/>
    </location>
</feature>
<name>A0A0W8FIK2_9ZZZZ</name>
<evidence type="ECO:0000256" key="1">
    <source>
        <dbReference type="SAM" id="Phobius"/>
    </source>
</evidence>
<dbReference type="InterPro" id="IPR002798">
    <property type="entry name" value="SpoIIM-like"/>
</dbReference>
<feature type="transmembrane region" description="Helical" evidence="1">
    <location>
        <begin position="82"/>
        <end position="102"/>
    </location>
</feature>